<sequence length="73" mass="8083">MPPSCLSRVLYTLNPYHATTVNAWTSFPAVTSDAPTKFQLLPETLTMSYSMNSVPPRRSIVDSDAMIHVLDTP</sequence>
<evidence type="ECO:0000313" key="1">
    <source>
        <dbReference type="EMBL" id="KAI0090747.1"/>
    </source>
</evidence>
<protein>
    <submittedName>
        <fullName evidence="1">Uncharacterized protein</fullName>
    </submittedName>
</protein>
<reference evidence="1" key="1">
    <citation type="journal article" date="2021" name="Environ. Microbiol.">
        <title>Gene family expansions and transcriptome signatures uncover fungal adaptations to wood decay.</title>
        <authorList>
            <person name="Hage H."/>
            <person name="Miyauchi S."/>
            <person name="Viragh M."/>
            <person name="Drula E."/>
            <person name="Min B."/>
            <person name="Chaduli D."/>
            <person name="Navarro D."/>
            <person name="Favel A."/>
            <person name="Norest M."/>
            <person name="Lesage-Meessen L."/>
            <person name="Balint B."/>
            <person name="Merenyi Z."/>
            <person name="de Eugenio L."/>
            <person name="Morin E."/>
            <person name="Martinez A.T."/>
            <person name="Baldrian P."/>
            <person name="Stursova M."/>
            <person name="Martinez M.J."/>
            <person name="Novotny C."/>
            <person name="Magnuson J.K."/>
            <person name="Spatafora J.W."/>
            <person name="Maurice S."/>
            <person name="Pangilinan J."/>
            <person name="Andreopoulos W."/>
            <person name="LaButti K."/>
            <person name="Hundley H."/>
            <person name="Na H."/>
            <person name="Kuo A."/>
            <person name="Barry K."/>
            <person name="Lipzen A."/>
            <person name="Henrissat B."/>
            <person name="Riley R."/>
            <person name="Ahrendt S."/>
            <person name="Nagy L.G."/>
            <person name="Grigoriev I.V."/>
            <person name="Martin F."/>
            <person name="Rosso M.N."/>
        </authorList>
    </citation>
    <scope>NUCLEOTIDE SEQUENCE</scope>
    <source>
        <strain evidence="1">CBS 384.51</strain>
    </source>
</reference>
<name>A0ACB8U8X5_9APHY</name>
<gene>
    <name evidence="1" type="ORF">BDY19DRAFT_937257</name>
</gene>
<comment type="caution">
    <text evidence="1">The sequence shown here is derived from an EMBL/GenBank/DDBJ whole genome shotgun (WGS) entry which is preliminary data.</text>
</comment>
<dbReference type="Proteomes" id="UP001055072">
    <property type="component" value="Unassembled WGS sequence"/>
</dbReference>
<dbReference type="EMBL" id="MU274907">
    <property type="protein sequence ID" value="KAI0090747.1"/>
    <property type="molecule type" value="Genomic_DNA"/>
</dbReference>
<accession>A0ACB8U8X5</accession>
<proteinExistence type="predicted"/>
<evidence type="ECO:0000313" key="2">
    <source>
        <dbReference type="Proteomes" id="UP001055072"/>
    </source>
</evidence>
<keyword evidence="2" id="KW-1185">Reference proteome</keyword>
<organism evidence="1 2">
    <name type="scientific">Irpex rosettiformis</name>
    <dbReference type="NCBI Taxonomy" id="378272"/>
    <lineage>
        <taxon>Eukaryota</taxon>
        <taxon>Fungi</taxon>
        <taxon>Dikarya</taxon>
        <taxon>Basidiomycota</taxon>
        <taxon>Agaricomycotina</taxon>
        <taxon>Agaricomycetes</taxon>
        <taxon>Polyporales</taxon>
        <taxon>Irpicaceae</taxon>
        <taxon>Irpex</taxon>
    </lineage>
</organism>